<feature type="signal peptide" evidence="10">
    <location>
        <begin position="1"/>
        <end position="21"/>
    </location>
</feature>
<dbReference type="InterPro" id="IPR039426">
    <property type="entry name" value="TonB-dep_rcpt-like"/>
</dbReference>
<keyword evidence="3 8" id="KW-1134">Transmembrane beta strand</keyword>
<dbReference type="SUPFAM" id="SSF56935">
    <property type="entry name" value="Porins"/>
    <property type="match status" value="1"/>
</dbReference>
<dbReference type="Gene3D" id="2.170.130.10">
    <property type="entry name" value="TonB-dependent receptor, plug domain"/>
    <property type="match status" value="1"/>
</dbReference>
<keyword evidence="6 8" id="KW-0472">Membrane</keyword>
<feature type="domain" description="TonB-dependent receptor-like beta-barrel" evidence="11">
    <location>
        <begin position="443"/>
        <end position="1040"/>
    </location>
</feature>
<dbReference type="Gene3D" id="2.40.170.20">
    <property type="entry name" value="TonB-dependent receptor, beta-barrel domain"/>
    <property type="match status" value="1"/>
</dbReference>
<evidence type="ECO:0000259" key="11">
    <source>
        <dbReference type="Pfam" id="PF00593"/>
    </source>
</evidence>
<dbReference type="NCBIfam" id="TIGR04056">
    <property type="entry name" value="OMP_RagA_SusC"/>
    <property type="match status" value="1"/>
</dbReference>
<accession>A0A1N6JG92</accession>
<evidence type="ECO:0000256" key="7">
    <source>
        <dbReference type="ARBA" id="ARBA00023237"/>
    </source>
</evidence>
<dbReference type="InterPro" id="IPR023997">
    <property type="entry name" value="TonB-dep_OMP_SusC/RagA_CS"/>
</dbReference>
<dbReference type="Gene3D" id="2.60.40.1120">
    <property type="entry name" value="Carboxypeptidase-like, regulatory domain"/>
    <property type="match status" value="1"/>
</dbReference>
<feature type="domain" description="TonB-dependent receptor plug" evidence="12">
    <location>
        <begin position="116"/>
        <end position="247"/>
    </location>
</feature>
<proteinExistence type="inferred from homology"/>
<keyword evidence="7 8" id="KW-0998">Cell outer membrane</keyword>
<evidence type="ECO:0000256" key="5">
    <source>
        <dbReference type="ARBA" id="ARBA00023077"/>
    </source>
</evidence>
<organism evidence="13 14">
    <name type="scientific">Chitinophaga niabensis</name>
    <dbReference type="NCBI Taxonomy" id="536979"/>
    <lineage>
        <taxon>Bacteria</taxon>
        <taxon>Pseudomonadati</taxon>
        <taxon>Bacteroidota</taxon>
        <taxon>Chitinophagia</taxon>
        <taxon>Chitinophagales</taxon>
        <taxon>Chitinophagaceae</taxon>
        <taxon>Chitinophaga</taxon>
    </lineage>
</organism>
<dbReference type="AlphaFoldDB" id="A0A1N6JG92"/>
<evidence type="ECO:0000313" key="13">
    <source>
        <dbReference type="EMBL" id="SIO43227.1"/>
    </source>
</evidence>
<dbReference type="STRING" id="536979.SAMN04488055_3978"/>
<dbReference type="GO" id="GO:0009279">
    <property type="term" value="C:cell outer membrane"/>
    <property type="evidence" value="ECO:0007669"/>
    <property type="project" value="UniProtKB-SubCell"/>
</dbReference>
<keyword evidence="14" id="KW-1185">Reference proteome</keyword>
<evidence type="ECO:0000256" key="3">
    <source>
        <dbReference type="ARBA" id="ARBA00022452"/>
    </source>
</evidence>
<dbReference type="Proteomes" id="UP000185003">
    <property type="component" value="Unassembled WGS sequence"/>
</dbReference>
<evidence type="ECO:0000256" key="2">
    <source>
        <dbReference type="ARBA" id="ARBA00022448"/>
    </source>
</evidence>
<dbReference type="Pfam" id="PF13715">
    <property type="entry name" value="CarbopepD_reg_2"/>
    <property type="match status" value="1"/>
</dbReference>
<evidence type="ECO:0000259" key="12">
    <source>
        <dbReference type="Pfam" id="PF07715"/>
    </source>
</evidence>
<feature type="chain" id="PRO_5013383084" evidence="10">
    <location>
        <begin position="22"/>
        <end position="1085"/>
    </location>
</feature>
<dbReference type="OrthoDB" id="609136at2"/>
<evidence type="ECO:0000256" key="9">
    <source>
        <dbReference type="RuleBase" id="RU003357"/>
    </source>
</evidence>
<keyword evidence="4 8" id="KW-0812">Transmembrane</keyword>
<reference evidence="13 14" key="1">
    <citation type="submission" date="2016-11" db="EMBL/GenBank/DDBJ databases">
        <authorList>
            <person name="Jaros S."/>
            <person name="Januszkiewicz K."/>
            <person name="Wedrychowicz H."/>
        </authorList>
    </citation>
    <scope>NUCLEOTIDE SEQUENCE [LARGE SCALE GENOMIC DNA]</scope>
    <source>
        <strain evidence="13 14">DSM 24787</strain>
    </source>
</reference>
<comment type="subcellular location">
    <subcellularLocation>
        <location evidence="1 8">Cell outer membrane</location>
        <topology evidence="1 8">Multi-pass membrane protein</topology>
    </subcellularLocation>
</comment>
<evidence type="ECO:0000256" key="8">
    <source>
        <dbReference type="PROSITE-ProRule" id="PRU01360"/>
    </source>
</evidence>
<evidence type="ECO:0000256" key="4">
    <source>
        <dbReference type="ARBA" id="ARBA00022692"/>
    </source>
</evidence>
<dbReference type="EMBL" id="FSRA01000002">
    <property type="protein sequence ID" value="SIO43227.1"/>
    <property type="molecule type" value="Genomic_DNA"/>
</dbReference>
<dbReference type="InterPro" id="IPR012910">
    <property type="entry name" value="Plug_dom"/>
</dbReference>
<dbReference type="Pfam" id="PF00593">
    <property type="entry name" value="TonB_dep_Rec_b-barrel"/>
    <property type="match status" value="1"/>
</dbReference>
<evidence type="ECO:0000256" key="10">
    <source>
        <dbReference type="SAM" id="SignalP"/>
    </source>
</evidence>
<evidence type="ECO:0000256" key="6">
    <source>
        <dbReference type="ARBA" id="ARBA00023136"/>
    </source>
</evidence>
<gene>
    <name evidence="13" type="ORF">SAMN04488055_3978</name>
</gene>
<dbReference type="InterPro" id="IPR036942">
    <property type="entry name" value="Beta-barrel_TonB_sf"/>
</dbReference>
<dbReference type="InterPro" id="IPR037066">
    <property type="entry name" value="Plug_dom_sf"/>
</dbReference>
<dbReference type="InterPro" id="IPR008969">
    <property type="entry name" value="CarboxyPept-like_regulatory"/>
</dbReference>
<evidence type="ECO:0000256" key="1">
    <source>
        <dbReference type="ARBA" id="ARBA00004571"/>
    </source>
</evidence>
<evidence type="ECO:0000313" key="14">
    <source>
        <dbReference type="Proteomes" id="UP000185003"/>
    </source>
</evidence>
<keyword evidence="5 9" id="KW-0798">TonB box</keyword>
<dbReference type="SUPFAM" id="SSF49464">
    <property type="entry name" value="Carboxypeptidase regulatory domain-like"/>
    <property type="match status" value="1"/>
</dbReference>
<protein>
    <submittedName>
        <fullName evidence="13">TonB-linked outer membrane protein, SusC/RagA family</fullName>
    </submittedName>
</protein>
<dbReference type="Pfam" id="PF07715">
    <property type="entry name" value="Plug"/>
    <property type="match status" value="1"/>
</dbReference>
<keyword evidence="2 8" id="KW-0813">Transport</keyword>
<dbReference type="InterPro" id="IPR023996">
    <property type="entry name" value="TonB-dep_OMP_SusC/RagA"/>
</dbReference>
<dbReference type="NCBIfam" id="TIGR04057">
    <property type="entry name" value="SusC_RagA_signa"/>
    <property type="match status" value="1"/>
</dbReference>
<dbReference type="PROSITE" id="PS52016">
    <property type="entry name" value="TONB_DEPENDENT_REC_3"/>
    <property type="match status" value="1"/>
</dbReference>
<keyword evidence="10" id="KW-0732">Signal</keyword>
<dbReference type="InterPro" id="IPR000531">
    <property type="entry name" value="Beta-barrel_TonB"/>
</dbReference>
<dbReference type="RefSeq" id="WP_074241296.1">
    <property type="nucleotide sequence ID" value="NZ_FSRA01000002.1"/>
</dbReference>
<comment type="similarity">
    <text evidence="8 9">Belongs to the TonB-dependent receptor family.</text>
</comment>
<name>A0A1N6JG92_9BACT</name>
<sequence length="1085" mass="117774">MRKGLTALFLILISLSGQVLAQSRTIKGKVTAAEDGTPIIGATILAKGTNVGTVTNADGVYSLNVPDGVTALVVKFIGMKDVEAKINGTQVDVVLSQDVRTLTETVVTANAIRRDKRSLGYAAPTVKSDELTKGQSTSALNGLAGKVAGVNISSTASAPGSSSRIVLRGGSSISGNNQALMVVDGVPIDNTNIMGGGASATLAQDSRSSVDFGNRGNDINPDDIESISILKGPAAAALYGSRASNGALIITTKSGKKGAKQQITFNNATTFSRILKLPDFQNEFGQGYPQAGYPDGYHNDPKENWSWGKPFDGKSQEWGQEINGVRQSKPYSAIPDNVKDFFETGKAMNNNLSLSGSGDKTTYFLSLNALNSDGVMPGNYDKFNKYGIRFNGTAELNNKFSTSVNVNYTKINGDMVQGGQGPGSVYANVLGTPRDIPLSSLKNLDNPYASYGNTTNAAGNPTYGYYGAYTDNPYWVLREYRNLQNVDRMNGNFAITYKPTPWLDVVERLGADIYSDRRKFKYPKFRFEPADLTSGEYTLAQNIKTNNGKYEEDNYTLNEITHDLMITARKDFSKDFKASLMVGNNIRQRQFSISEVQTNTSGGLVVPGWYNLGNSNGPVQAVNDYNIRRLVGVYADLNLAYKSMLFLGATARNDWSSTLPKGNNSFFYPSVNGSFVFTELMKDSKIAQVLDYGKIRASWAQVGNDAPPYQLNTYYERTSINTGGFGVTLFPFNGIPGLMQSNNIGNPNLKPEITTAFEVGTELGFFDNRLTVDFSYYENRSKNQILNIPIPVVTGFSFKSINAGSIQNKGIELGLRGTPIRTSYGLTVELFGTYTRNRSEVKELLPGVNQVVIGGFGGMSIVAAVGKPYGTFYAQTLQTTPGGQVIVDEDTGLPLLTTLPQYLGSYNPDYQASLGTNISYKNWSFSALFDTKQGGVFFSKVKDDLAFFGASAETAEGHRLDHPFPNSVIEDPVGSGKYKTNTVNYGMIDYWTDLIPSGQHIVDASYVKLREASLSYRLPKSLLNKGPFGDVSIGLFGNNLFLWTPKSNKYVDPEVNSGGASNEQGLDFTAQPSLRNFGFNLKVSF</sequence>